<protein>
    <submittedName>
        <fullName evidence="3">Ribosomal L1 domain-containing protein CG13096</fullName>
    </submittedName>
</protein>
<feature type="compositionally biased region" description="Basic and acidic residues" evidence="1">
    <location>
        <begin position="463"/>
        <end position="477"/>
    </location>
</feature>
<dbReference type="RefSeq" id="XP_026273778.1">
    <property type="nucleotide sequence ID" value="XM_026417993.2"/>
</dbReference>
<dbReference type="Pfam" id="PF00687">
    <property type="entry name" value="Ribosomal_L1"/>
    <property type="match status" value="1"/>
</dbReference>
<dbReference type="CDD" id="cd00403">
    <property type="entry name" value="Ribosomal_L1"/>
    <property type="match status" value="1"/>
</dbReference>
<feature type="compositionally biased region" description="Acidic residues" evidence="1">
    <location>
        <begin position="517"/>
        <end position="527"/>
    </location>
</feature>
<dbReference type="AlphaFoldDB" id="A0A6J1RZK3"/>
<feature type="compositionally biased region" description="Low complexity" evidence="1">
    <location>
        <begin position="592"/>
        <end position="601"/>
    </location>
</feature>
<dbReference type="Proteomes" id="UP000504606">
    <property type="component" value="Unplaced"/>
</dbReference>
<accession>A0A6J1RZK3</accession>
<reference evidence="3" key="1">
    <citation type="submission" date="2025-08" db="UniProtKB">
        <authorList>
            <consortium name="RefSeq"/>
        </authorList>
    </citation>
    <scope>IDENTIFICATION</scope>
    <source>
        <tissue evidence="3">Whole organism</tissue>
    </source>
</reference>
<evidence type="ECO:0000313" key="3">
    <source>
        <dbReference type="RefSeq" id="XP_026273778.1"/>
    </source>
</evidence>
<dbReference type="OrthoDB" id="10251727at2759"/>
<dbReference type="Gene3D" id="3.30.190.20">
    <property type="match status" value="1"/>
</dbReference>
<sequence>MKSVAQPKKMKTAIGKVSKNKVLKKKEKDPSIKKKAAVLELACESLSSPDKKKVSKSLKKSKLVSSEPSSFQKPIKSKKADVAFTSKLEKPLVGPTQSPKGKRKVKQEENVVESGTLETPLKKRVKKSEVPKKLKKSKSSKVVKTVVSKVHDEIDLSCSLNRNLLEGVVSGTLKLVHQKQETEEKKDLFGSQPQPINLQINVHKIPVTPFRIVRCVVPNSICVSEPDVCLIVPDFQRGRKRDTTFAKHAEQYEEKLMESGTKGIKQVIPFTQLRYEYKQFELKRRLASMFDVFLCDGRIQGHCYHFLGKAFEKAKKTPVPIHAMTKVNGKLSFQPDLQSEVDRALRKVSLTLHSHGSSYSIQVGHSGFTQKQLADNIQAVWKVLEKELPGGVQNIRAAYLKGPRTSAVPLYASLAPPTSVPYVKSKTSAEPVEDELSTMPGCRVTVYPTGQVKIKSVKTDEDREFMKLNPRMDFDDKKKKKGKNKKRSDSRTKHVKTQNISSDGSDSLKEDVKVKEEVDESGDDSGSENEFKDVEAAEAAYLTQWSESASMKELEDEETKNKNQPKKKRKRVAAKVAAKTEGKKIAGMKGVSQKLSKGAQQKGKKAKSKINTDVSKTKSKKKRA</sequence>
<keyword evidence="2" id="KW-1185">Reference proteome</keyword>
<feature type="compositionally biased region" description="Basic and acidic residues" evidence="1">
    <location>
        <begin position="506"/>
        <end position="516"/>
    </location>
</feature>
<dbReference type="SUPFAM" id="SSF56808">
    <property type="entry name" value="Ribosomal protein L1"/>
    <property type="match status" value="1"/>
</dbReference>
<feature type="region of interest" description="Disordered" evidence="1">
    <location>
        <begin position="463"/>
        <end position="624"/>
    </location>
</feature>
<evidence type="ECO:0000256" key="1">
    <source>
        <dbReference type="SAM" id="MobiDB-lite"/>
    </source>
</evidence>
<dbReference type="Gene3D" id="3.40.50.790">
    <property type="match status" value="1"/>
</dbReference>
<dbReference type="KEGG" id="foc:113203357"/>
<feature type="region of interest" description="Disordered" evidence="1">
    <location>
        <begin position="1"/>
        <end position="30"/>
    </location>
</feature>
<feature type="compositionally biased region" description="Basic residues" evidence="1">
    <location>
        <begin position="563"/>
        <end position="573"/>
    </location>
</feature>
<dbReference type="InterPro" id="IPR016095">
    <property type="entry name" value="Ribosomal_uL1_3-a/b-sand"/>
</dbReference>
<feature type="region of interest" description="Disordered" evidence="1">
    <location>
        <begin position="44"/>
        <end position="120"/>
    </location>
</feature>
<feature type="compositionally biased region" description="Basic residues" evidence="1">
    <location>
        <begin position="53"/>
        <end position="62"/>
    </location>
</feature>
<gene>
    <name evidence="3" type="primary">LOC113203357</name>
</gene>
<organism evidence="2 3">
    <name type="scientific">Frankliniella occidentalis</name>
    <name type="common">Western flower thrips</name>
    <name type="synonym">Euthrips occidentalis</name>
    <dbReference type="NCBI Taxonomy" id="133901"/>
    <lineage>
        <taxon>Eukaryota</taxon>
        <taxon>Metazoa</taxon>
        <taxon>Ecdysozoa</taxon>
        <taxon>Arthropoda</taxon>
        <taxon>Hexapoda</taxon>
        <taxon>Insecta</taxon>
        <taxon>Pterygota</taxon>
        <taxon>Neoptera</taxon>
        <taxon>Paraneoptera</taxon>
        <taxon>Thysanoptera</taxon>
        <taxon>Terebrantia</taxon>
        <taxon>Thripoidea</taxon>
        <taxon>Thripidae</taxon>
        <taxon>Frankliniella</taxon>
    </lineage>
</organism>
<name>A0A6J1RZK3_FRAOC</name>
<evidence type="ECO:0000313" key="2">
    <source>
        <dbReference type="Proteomes" id="UP000504606"/>
    </source>
</evidence>
<proteinExistence type="predicted"/>
<dbReference type="InterPro" id="IPR023674">
    <property type="entry name" value="Ribosomal_uL1-like"/>
</dbReference>
<dbReference type="GeneID" id="113203357"/>
<dbReference type="InterPro" id="IPR028364">
    <property type="entry name" value="Ribosomal_uL1/biogenesis"/>
</dbReference>